<dbReference type="Gene3D" id="1.10.510.10">
    <property type="entry name" value="Transferase(Phosphotransferase) domain 1"/>
    <property type="match status" value="1"/>
</dbReference>
<feature type="region of interest" description="Disordered" evidence="6">
    <location>
        <begin position="62"/>
        <end position="82"/>
    </location>
</feature>
<proteinExistence type="predicted"/>
<dbReference type="GO" id="GO:0005524">
    <property type="term" value="F:ATP binding"/>
    <property type="evidence" value="ECO:0007669"/>
    <property type="project" value="UniProtKB-KW"/>
</dbReference>
<keyword evidence="2" id="KW-0808">Transferase</keyword>
<dbReference type="PANTHER" id="PTHR24351">
    <property type="entry name" value="RIBOSOMAL PROTEIN S6 KINASE"/>
    <property type="match status" value="1"/>
</dbReference>
<keyword evidence="3" id="KW-0547">Nucleotide-binding</keyword>
<dbReference type="PROSITE" id="PS00108">
    <property type="entry name" value="PROTEIN_KINASE_ST"/>
    <property type="match status" value="1"/>
</dbReference>
<dbReference type="SUPFAM" id="SSF56112">
    <property type="entry name" value="Protein kinase-like (PK-like)"/>
    <property type="match status" value="1"/>
</dbReference>
<organism evidence="8 9">
    <name type="scientific">Saccharopolyspora shandongensis</name>
    <dbReference type="NCBI Taxonomy" id="418495"/>
    <lineage>
        <taxon>Bacteria</taxon>
        <taxon>Bacillati</taxon>
        <taxon>Actinomycetota</taxon>
        <taxon>Actinomycetes</taxon>
        <taxon>Pseudonocardiales</taxon>
        <taxon>Pseudonocardiaceae</taxon>
        <taxon>Saccharopolyspora</taxon>
    </lineage>
</organism>
<keyword evidence="9" id="KW-1185">Reference proteome</keyword>
<dbReference type="AlphaFoldDB" id="A0A1H2TA74"/>
<evidence type="ECO:0000256" key="5">
    <source>
        <dbReference type="ARBA" id="ARBA00022840"/>
    </source>
</evidence>
<evidence type="ECO:0000313" key="8">
    <source>
        <dbReference type="EMBL" id="SDW40853.1"/>
    </source>
</evidence>
<dbReference type="EMBL" id="FNOK01000003">
    <property type="protein sequence ID" value="SDW40853.1"/>
    <property type="molecule type" value="Genomic_DNA"/>
</dbReference>
<keyword evidence="5" id="KW-0067">ATP-binding</keyword>
<dbReference type="PROSITE" id="PS50011">
    <property type="entry name" value="PROTEIN_KINASE_DOM"/>
    <property type="match status" value="1"/>
</dbReference>
<evidence type="ECO:0000256" key="3">
    <source>
        <dbReference type="ARBA" id="ARBA00022741"/>
    </source>
</evidence>
<dbReference type="Proteomes" id="UP000199529">
    <property type="component" value="Unassembled WGS sequence"/>
</dbReference>
<evidence type="ECO:0000256" key="6">
    <source>
        <dbReference type="SAM" id="MobiDB-lite"/>
    </source>
</evidence>
<keyword evidence="4" id="KW-0418">Kinase</keyword>
<evidence type="ECO:0000256" key="1">
    <source>
        <dbReference type="ARBA" id="ARBA00022527"/>
    </source>
</evidence>
<feature type="compositionally biased region" description="Basic and acidic residues" evidence="6">
    <location>
        <begin position="73"/>
        <end position="82"/>
    </location>
</feature>
<evidence type="ECO:0000313" key="9">
    <source>
        <dbReference type="Proteomes" id="UP000199529"/>
    </source>
</evidence>
<evidence type="ECO:0000259" key="7">
    <source>
        <dbReference type="PROSITE" id="PS50011"/>
    </source>
</evidence>
<keyword evidence="1" id="KW-0723">Serine/threonine-protein kinase</keyword>
<feature type="domain" description="Protein kinase" evidence="7">
    <location>
        <begin position="1"/>
        <end position="82"/>
    </location>
</feature>
<name>A0A1H2TA74_9PSEU</name>
<dbReference type="GO" id="GO:0004674">
    <property type="term" value="F:protein serine/threonine kinase activity"/>
    <property type="evidence" value="ECO:0007669"/>
    <property type="project" value="UniProtKB-KW"/>
</dbReference>
<protein>
    <recommendedName>
        <fullName evidence="7">Protein kinase domain-containing protein</fullName>
    </recommendedName>
</protein>
<gene>
    <name evidence="8" type="ORF">SAMN05216215_100341</name>
</gene>
<dbReference type="RefSeq" id="WP_342743096.1">
    <property type="nucleotide sequence ID" value="NZ_FNOK01000003.1"/>
</dbReference>
<evidence type="ECO:0000256" key="2">
    <source>
        <dbReference type="ARBA" id="ARBA00022679"/>
    </source>
</evidence>
<accession>A0A1H2TA74</accession>
<dbReference type="InterPro" id="IPR000719">
    <property type="entry name" value="Prot_kinase_dom"/>
</dbReference>
<reference evidence="9" key="1">
    <citation type="submission" date="2016-10" db="EMBL/GenBank/DDBJ databases">
        <authorList>
            <person name="Varghese N."/>
            <person name="Submissions S."/>
        </authorList>
    </citation>
    <scope>NUCLEOTIDE SEQUENCE [LARGE SCALE GENOMIC DNA]</scope>
    <source>
        <strain evidence="9">CGMCC 4.3530</strain>
    </source>
</reference>
<dbReference type="InterPro" id="IPR008271">
    <property type="entry name" value="Ser/Thr_kinase_AS"/>
</dbReference>
<dbReference type="Pfam" id="PF00069">
    <property type="entry name" value="Pkinase"/>
    <property type="match status" value="1"/>
</dbReference>
<evidence type="ECO:0000256" key="4">
    <source>
        <dbReference type="ARBA" id="ARBA00022777"/>
    </source>
</evidence>
<sequence>METAHRIGIVHRDVKPGNVLVGELGEIKLGDFGIARNGVDPTLTRSGYLMGTPAYLAPEVAGGPGHAVGGSVEPRDDAVRRC</sequence>
<dbReference type="InterPro" id="IPR011009">
    <property type="entry name" value="Kinase-like_dom_sf"/>
</dbReference>
<dbReference type="STRING" id="418495.SAMN05216215_100341"/>